<evidence type="ECO:0000313" key="3">
    <source>
        <dbReference type="Proteomes" id="UP000410049"/>
    </source>
</evidence>
<dbReference type="RefSeq" id="WP_150379900.1">
    <property type="nucleotide sequence ID" value="NZ_RZUH01000009.1"/>
</dbReference>
<keyword evidence="1" id="KW-1133">Transmembrane helix</keyword>
<feature type="transmembrane region" description="Helical" evidence="1">
    <location>
        <begin position="12"/>
        <end position="33"/>
    </location>
</feature>
<dbReference type="EMBL" id="RZUH01000009">
    <property type="protein sequence ID" value="KAA8826944.1"/>
    <property type="molecule type" value="Genomic_DNA"/>
</dbReference>
<dbReference type="AlphaFoldDB" id="A0A5M9ZH71"/>
<evidence type="ECO:0000256" key="1">
    <source>
        <dbReference type="SAM" id="Phobius"/>
    </source>
</evidence>
<keyword evidence="1" id="KW-0812">Transmembrane</keyword>
<gene>
    <name evidence="2" type="ORF">EMO91_10460</name>
</gene>
<sequence>MHGSGRGAGADATVFVEGFVCGAAAAMLIAHIASGLRDGGWEDEARPKCRGKVYQMKADPADILFPELPRSGVLDDE</sequence>
<accession>A0A5M9ZH71</accession>
<keyword evidence="1" id="KW-0472">Membrane</keyword>
<reference evidence="2 3" key="1">
    <citation type="journal article" date="2019" name="Syst. Appl. Microbiol.">
        <title>Characterization of Bifidobacterium species in feaces of the Egyptian fruit bat: Description of B. vespertilionis sp. nov. and B. rousetti sp. nov.</title>
        <authorList>
            <person name="Modesto M."/>
            <person name="Satti M."/>
            <person name="Watanabe K."/>
            <person name="Puglisi E."/>
            <person name="Morelli L."/>
            <person name="Huang C.-H."/>
            <person name="Liou J.-S."/>
            <person name="Miyashita M."/>
            <person name="Tamura T."/>
            <person name="Saito S."/>
            <person name="Mori K."/>
            <person name="Huang L."/>
            <person name="Sciavilla P."/>
            <person name="Sandri C."/>
            <person name="Spiezio C."/>
            <person name="Vitali F."/>
            <person name="Cavalieri D."/>
            <person name="Perpetuini G."/>
            <person name="Tofalo R."/>
            <person name="Bonetti A."/>
            <person name="Arita M."/>
            <person name="Mattarelli P."/>
        </authorList>
    </citation>
    <scope>NUCLEOTIDE SEQUENCE [LARGE SCALE GENOMIC DNA]</scope>
    <source>
        <strain evidence="2 3">RST17</strain>
    </source>
</reference>
<organism evidence="2 3">
    <name type="scientific">Bifidobacterium myosotis</name>
    <dbReference type="NCBI Taxonomy" id="1630166"/>
    <lineage>
        <taxon>Bacteria</taxon>
        <taxon>Bacillati</taxon>
        <taxon>Actinomycetota</taxon>
        <taxon>Actinomycetes</taxon>
        <taxon>Bifidobacteriales</taxon>
        <taxon>Bifidobacteriaceae</taxon>
        <taxon>Bifidobacterium</taxon>
    </lineage>
</organism>
<proteinExistence type="predicted"/>
<evidence type="ECO:0000313" key="2">
    <source>
        <dbReference type="EMBL" id="KAA8826944.1"/>
    </source>
</evidence>
<protein>
    <submittedName>
        <fullName evidence="2">Uncharacterized protein</fullName>
    </submittedName>
</protein>
<comment type="caution">
    <text evidence="2">The sequence shown here is derived from an EMBL/GenBank/DDBJ whole genome shotgun (WGS) entry which is preliminary data.</text>
</comment>
<name>A0A5M9ZH71_9BIFI</name>
<dbReference type="Proteomes" id="UP000410049">
    <property type="component" value="Unassembled WGS sequence"/>
</dbReference>